<reference evidence="2 3" key="1">
    <citation type="journal article" date="2023" name="Nucleic Acids Res.">
        <title>The hologenome of Daphnia magna reveals possible DNA methylation and microbiome-mediated evolution of the host genome.</title>
        <authorList>
            <person name="Chaturvedi A."/>
            <person name="Li X."/>
            <person name="Dhandapani V."/>
            <person name="Marshall H."/>
            <person name="Kissane S."/>
            <person name="Cuenca-Cambronero M."/>
            <person name="Asole G."/>
            <person name="Calvet F."/>
            <person name="Ruiz-Romero M."/>
            <person name="Marangio P."/>
            <person name="Guigo R."/>
            <person name="Rago D."/>
            <person name="Mirbahai L."/>
            <person name="Eastwood N."/>
            <person name="Colbourne J.K."/>
            <person name="Zhou J."/>
            <person name="Mallon E."/>
            <person name="Orsini L."/>
        </authorList>
    </citation>
    <scope>NUCLEOTIDE SEQUENCE [LARGE SCALE GENOMIC DNA]</scope>
    <source>
        <strain evidence="2">LRV0_1</strain>
    </source>
</reference>
<sequence length="342" mass="37640">MPKRTNPRLPSCPRDPSRRLHPLRELSSVPVETSPIPASSLERGTSFVGEALNFEGPIPKNHLTKEADSQGESVETSRGLYSDPETEVDLRAATSPVVPVVGQQFVVPSRHIEQPQRQAMEAVRKFISSLIFRKSSEEVAHQLMERFEEYSTHNRWGDIGKKIILKSILMTPPGAGSNVQGSGTRKILKTIREIQETFKQVSATGKKKNEGVKVPYLPRGRKLIFSLINLRGSQKISTVGSSVLKKGDLSRVKREIGYLFTEMSHPLLGQRCDRVRKGSNSRDGIKRCPESALDESPSGELPELGSVGGVPWYCGQLSSDPNVLLAPKLTTKKADKSVADPA</sequence>
<evidence type="ECO:0000313" key="3">
    <source>
        <dbReference type="Proteomes" id="UP001234178"/>
    </source>
</evidence>
<accession>A0ABR0B6N7</accession>
<protein>
    <submittedName>
        <fullName evidence="2">Uncharacterized protein</fullName>
    </submittedName>
</protein>
<evidence type="ECO:0000313" key="2">
    <source>
        <dbReference type="EMBL" id="KAK4037187.1"/>
    </source>
</evidence>
<feature type="region of interest" description="Disordered" evidence="1">
    <location>
        <begin position="57"/>
        <end position="82"/>
    </location>
</feature>
<proteinExistence type="predicted"/>
<gene>
    <name evidence="2" type="ORF">OUZ56_029227</name>
</gene>
<name>A0ABR0B6N7_9CRUS</name>
<comment type="caution">
    <text evidence="2">The sequence shown here is derived from an EMBL/GenBank/DDBJ whole genome shotgun (WGS) entry which is preliminary data.</text>
</comment>
<evidence type="ECO:0000256" key="1">
    <source>
        <dbReference type="SAM" id="MobiDB-lite"/>
    </source>
</evidence>
<feature type="region of interest" description="Disordered" evidence="1">
    <location>
        <begin position="276"/>
        <end position="303"/>
    </location>
</feature>
<dbReference type="EMBL" id="JAOYFB010000040">
    <property type="protein sequence ID" value="KAK4037187.1"/>
    <property type="molecule type" value="Genomic_DNA"/>
</dbReference>
<dbReference type="Proteomes" id="UP001234178">
    <property type="component" value="Unassembled WGS sequence"/>
</dbReference>
<feature type="compositionally biased region" description="Basic and acidic residues" evidence="1">
    <location>
        <begin position="15"/>
        <end position="24"/>
    </location>
</feature>
<keyword evidence="3" id="KW-1185">Reference proteome</keyword>
<organism evidence="2 3">
    <name type="scientific">Daphnia magna</name>
    <dbReference type="NCBI Taxonomy" id="35525"/>
    <lineage>
        <taxon>Eukaryota</taxon>
        <taxon>Metazoa</taxon>
        <taxon>Ecdysozoa</taxon>
        <taxon>Arthropoda</taxon>
        <taxon>Crustacea</taxon>
        <taxon>Branchiopoda</taxon>
        <taxon>Diplostraca</taxon>
        <taxon>Cladocera</taxon>
        <taxon>Anomopoda</taxon>
        <taxon>Daphniidae</taxon>
        <taxon>Daphnia</taxon>
    </lineage>
</organism>
<feature type="region of interest" description="Disordered" evidence="1">
    <location>
        <begin position="1"/>
        <end position="42"/>
    </location>
</feature>